<dbReference type="OrthoDB" id="258796at2"/>
<dbReference type="PANTHER" id="PTHR45947:SF3">
    <property type="entry name" value="SULFOQUINOVOSYL TRANSFERASE SQD2"/>
    <property type="match status" value="1"/>
</dbReference>
<gene>
    <name evidence="3" type="ORF">FKG95_21645</name>
</gene>
<dbReference type="InterPro" id="IPR028098">
    <property type="entry name" value="Glyco_trans_4-like_N"/>
</dbReference>
<dbReference type="EMBL" id="VHSH01000008">
    <property type="protein sequence ID" value="TQV76241.1"/>
    <property type="molecule type" value="Genomic_DNA"/>
</dbReference>
<evidence type="ECO:0000313" key="4">
    <source>
        <dbReference type="Proteomes" id="UP000315252"/>
    </source>
</evidence>
<feature type="domain" description="Glycosyl transferase family 1" evidence="1">
    <location>
        <begin position="206"/>
        <end position="367"/>
    </location>
</feature>
<dbReference type="Gene3D" id="3.40.50.2000">
    <property type="entry name" value="Glycogen Phosphorylase B"/>
    <property type="match status" value="2"/>
</dbReference>
<dbReference type="AlphaFoldDB" id="A0A545TGI6"/>
<dbReference type="RefSeq" id="WP_142898504.1">
    <property type="nucleotide sequence ID" value="NZ_ML660059.1"/>
</dbReference>
<name>A0A545TGI6_9PROT</name>
<dbReference type="SUPFAM" id="SSF53756">
    <property type="entry name" value="UDP-Glycosyltransferase/glycogen phosphorylase"/>
    <property type="match status" value="1"/>
</dbReference>
<comment type="caution">
    <text evidence="3">The sequence shown here is derived from an EMBL/GenBank/DDBJ whole genome shotgun (WGS) entry which is preliminary data.</text>
</comment>
<dbReference type="CDD" id="cd03798">
    <property type="entry name" value="GT4_WlbH-like"/>
    <property type="match status" value="1"/>
</dbReference>
<evidence type="ECO:0000313" key="3">
    <source>
        <dbReference type="EMBL" id="TQV76241.1"/>
    </source>
</evidence>
<dbReference type="Pfam" id="PF13439">
    <property type="entry name" value="Glyco_transf_4"/>
    <property type="match status" value="1"/>
</dbReference>
<dbReference type="PANTHER" id="PTHR45947">
    <property type="entry name" value="SULFOQUINOVOSYL TRANSFERASE SQD2"/>
    <property type="match status" value="1"/>
</dbReference>
<evidence type="ECO:0000259" key="1">
    <source>
        <dbReference type="Pfam" id="PF00534"/>
    </source>
</evidence>
<dbReference type="InterPro" id="IPR001296">
    <property type="entry name" value="Glyco_trans_1"/>
</dbReference>
<protein>
    <submittedName>
        <fullName evidence="3">Glycosyltransferase family 4 protein</fullName>
    </submittedName>
</protein>
<sequence>MKILTFSTLFPNKAQPHHGVFVENRLRHLMENNEVTARVVAPVPWFPSTSSLFGDYATFAKVPRSDNRSGLDVIYPRYPLIPKVGMNLTPSLMYRAVKPVVAGILRDGFDFDLIDAHYFYPDGVAAAYLARALRKPLTITARGTDLNLIPNYPTPRRLIIEAAEQADGLITVCQALKDELVKMGIADQRVEVLRNGVDLELFQPRDRDAAKQKFGVSGKVLLSVGHLIERKGHHLIIEAMPQIPDATLLIAGTGPDNAELWALAGSLGLTDRVRFLGAIPHQEMSELYSAADVLVLASSREGWANVLLETMASGTPAAATNVWGAPEVITDPAAGALIPERTPDAIARMVLRVLKDPPSREATRAHAELFSWQATSQGQYDLFQSILGRR</sequence>
<evidence type="ECO:0000259" key="2">
    <source>
        <dbReference type="Pfam" id="PF13439"/>
    </source>
</evidence>
<keyword evidence="4" id="KW-1185">Reference proteome</keyword>
<accession>A0A545TGI6</accession>
<dbReference type="GO" id="GO:0016757">
    <property type="term" value="F:glycosyltransferase activity"/>
    <property type="evidence" value="ECO:0007669"/>
    <property type="project" value="InterPro"/>
</dbReference>
<dbReference type="InterPro" id="IPR050194">
    <property type="entry name" value="Glycosyltransferase_grp1"/>
</dbReference>
<reference evidence="3 4" key="1">
    <citation type="submission" date="2019-06" db="EMBL/GenBank/DDBJ databases">
        <title>Whole genome sequence for Rhodospirillaceae sp. R148.</title>
        <authorList>
            <person name="Wang G."/>
        </authorList>
    </citation>
    <scope>NUCLEOTIDE SEQUENCE [LARGE SCALE GENOMIC DNA]</scope>
    <source>
        <strain evidence="3 4">R148</strain>
    </source>
</reference>
<keyword evidence="3" id="KW-0808">Transferase</keyword>
<proteinExistence type="predicted"/>
<feature type="domain" description="Glycosyltransferase subfamily 4-like N-terminal" evidence="2">
    <location>
        <begin position="86"/>
        <end position="200"/>
    </location>
</feature>
<dbReference type="Pfam" id="PF00534">
    <property type="entry name" value="Glycos_transf_1"/>
    <property type="match status" value="1"/>
</dbReference>
<organism evidence="3 4">
    <name type="scientific">Denitrobaculum tricleocarpae</name>
    <dbReference type="NCBI Taxonomy" id="2591009"/>
    <lineage>
        <taxon>Bacteria</taxon>
        <taxon>Pseudomonadati</taxon>
        <taxon>Pseudomonadota</taxon>
        <taxon>Alphaproteobacteria</taxon>
        <taxon>Rhodospirillales</taxon>
        <taxon>Rhodospirillaceae</taxon>
        <taxon>Denitrobaculum</taxon>
    </lineage>
</organism>
<dbReference type="Proteomes" id="UP000315252">
    <property type="component" value="Unassembled WGS sequence"/>
</dbReference>